<comment type="caution">
    <text evidence="2">The sequence shown here is derived from an EMBL/GenBank/DDBJ whole genome shotgun (WGS) entry which is preliminary data.</text>
</comment>
<feature type="transmembrane region" description="Helical" evidence="1">
    <location>
        <begin position="49"/>
        <end position="69"/>
    </location>
</feature>
<gene>
    <name evidence="2" type="ORF">RIF29_16999</name>
</gene>
<evidence type="ECO:0000313" key="2">
    <source>
        <dbReference type="EMBL" id="KAK7275873.1"/>
    </source>
</evidence>
<dbReference type="AlphaFoldDB" id="A0AAN9ICJ2"/>
<name>A0AAN9ICJ2_CROPI</name>
<dbReference type="Proteomes" id="UP001372338">
    <property type="component" value="Unassembled WGS sequence"/>
</dbReference>
<accession>A0AAN9ICJ2</accession>
<proteinExistence type="predicted"/>
<evidence type="ECO:0000313" key="3">
    <source>
        <dbReference type="Proteomes" id="UP001372338"/>
    </source>
</evidence>
<keyword evidence="1" id="KW-0812">Transmembrane</keyword>
<organism evidence="2 3">
    <name type="scientific">Crotalaria pallida</name>
    <name type="common">Smooth rattlebox</name>
    <name type="synonym">Crotalaria striata</name>
    <dbReference type="NCBI Taxonomy" id="3830"/>
    <lineage>
        <taxon>Eukaryota</taxon>
        <taxon>Viridiplantae</taxon>
        <taxon>Streptophyta</taxon>
        <taxon>Embryophyta</taxon>
        <taxon>Tracheophyta</taxon>
        <taxon>Spermatophyta</taxon>
        <taxon>Magnoliopsida</taxon>
        <taxon>eudicotyledons</taxon>
        <taxon>Gunneridae</taxon>
        <taxon>Pentapetalae</taxon>
        <taxon>rosids</taxon>
        <taxon>fabids</taxon>
        <taxon>Fabales</taxon>
        <taxon>Fabaceae</taxon>
        <taxon>Papilionoideae</taxon>
        <taxon>50 kb inversion clade</taxon>
        <taxon>genistoids sensu lato</taxon>
        <taxon>core genistoids</taxon>
        <taxon>Crotalarieae</taxon>
        <taxon>Crotalaria</taxon>
    </lineage>
</organism>
<protein>
    <submittedName>
        <fullName evidence="2">Uncharacterized protein</fullName>
    </submittedName>
</protein>
<keyword evidence="1" id="KW-0472">Membrane</keyword>
<reference evidence="2 3" key="1">
    <citation type="submission" date="2024-01" db="EMBL/GenBank/DDBJ databases">
        <title>The genomes of 5 underutilized Papilionoideae crops provide insights into root nodulation and disease resistanc.</title>
        <authorList>
            <person name="Yuan L."/>
        </authorList>
    </citation>
    <scope>NUCLEOTIDE SEQUENCE [LARGE SCALE GENOMIC DNA]</scope>
    <source>
        <strain evidence="2">ZHUSHIDOU_FW_LH</strain>
        <tissue evidence="2">Leaf</tissue>
    </source>
</reference>
<sequence length="92" mass="10402">MPLRRVPSVLSSLSLSLSLSALILNQSLNHSSSSSSVSFLLSQVKRCLLQLTCFAYTFRFIFLLVVGLIKQLGFPQSFNLFYVLFDTLFFFP</sequence>
<keyword evidence="1" id="KW-1133">Transmembrane helix</keyword>
<dbReference type="EMBL" id="JAYWIO010000003">
    <property type="protein sequence ID" value="KAK7275873.1"/>
    <property type="molecule type" value="Genomic_DNA"/>
</dbReference>
<keyword evidence="3" id="KW-1185">Reference proteome</keyword>
<evidence type="ECO:0000256" key="1">
    <source>
        <dbReference type="SAM" id="Phobius"/>
    </source>
</evidence>